<sequence length="116" mass="12172">MNLKLIVAMVADDRTDAVLDAARQAGATGASVITNCRGEGLKPEKTFLGLGLTSQRDVLLFVVAEPKAREILETIAQAGQLDKQPGAGIAFQLAIEDAVGLRTQAQAILSSIAERV</sequence>
<dbReference type="InterPro" id="IPR002187">
    <property type="entry name" value="N-reg_PII"/>
</dbReference>
<dbReference type="GO" id="GO:0006808">
    <property type="term" value="P:regulation of nitrogen utilization"/>
    <property type="evidence" value="ECO:0007669"/>
    <property type="project" value="InterPro"/>
</dbReference>
<name>A0A380TJI8_9ZZZZ</name>
<dbReference type="EMBL" id="UIDG01000633">
    <property type="protein sequence ID" value="SUS08622.1"/>
    <property type="molecule type" value="Genomic_DNA"/>
</dbReference>
<dbReference type="GO" id="GO:0030234">
    <property type="term" value="F:enzyme regulator activity"/>
    <property type="evidence" value="ECO:0007669"/>
    <property type="project" value="InterPro"/>
</dbReference>
<dbReference type="AlphaFoldDB" id="A0A380TJI8"/>
<protein>
    <submittedName>
        <fullName evidence="1">Transcriptional regulator</fullName>
    </submittedName>
</protein>
<dbReference type="Pfam" id="PF00543">
    <property type="entry name" value="P-II"/>
    <property type="match status" value="1"/>
</dbReference>
<accession>A0A380TJI8</accession>
<dbReference type="InterPro" id="IPR015867">
    <property type="entry name" value="N-reg_PII/ATP_PRibTrfase_C"/>
</dbReference>
<dbReference type="SUPFAM" id="SSF54913">
    <property type="entry name" value="GlnB-like"/>
    <property type="match status" value="1"/>
</dbReference>
<dbReference type="InterPro" id="IPR011322">
    <property type="entry name" value="N-reg_PII-like_a/b"/>
</dbReference>
<proteinExistence type="predicted"/>
<dbReference type="SMART" id="SM00938">
    <property type="entry name" value="P-II"/>
    <property type="match status" value="1"/>
</dbReference>
<evidence type="ECO:0000313" key="1">
    <source>
        <dbReference type="EMBL" id="SUS08622.1"/>
    </source>
</evidence>
<dbReference type="PROSITE" id="PS51343">
    <property type="entry name" value="PII_GLNB_DOM"/>
    <property type="match status" value="1"/>
</dbReference>
<dbReference type="Gene3D" id="3.30.70.120">
    <property type="match status" value="1"/>
</dbReference>
<gene>
    <name evidence="1" type="ORF">DF3PB_790003</name>
</gene>
<organism evidence="1">
    <name type="scientific">metagenome</name>
    <dbReference type="NCBI Taxonomy" id="256318"/>
    <lineage>
        <taxon>unclassified sequences</taxon>
        <taxon>metagenomes</taxon>
    </lineage>
</organism>
<reference evidence="1" key="1">
    <citation type="submission" date="2018-07" db="EMBL/GenBank/DDBJ databases">
        <authorList>
            <person name="Quirk P.G."/>
            <person name="Krulwich T.A."/>
        </authorList>
    </citation>
    <scope>NUCLEOTIDE SEQUENCE</scope>
</reference>